<dbReference type="EMBL" id="FMSH01000500">
    <property type="protein sequence ID" value="SCU98605.1"/>
    <property type="molecule type" value="Genomic_DNA"/>
</dbReference>
<proteinExistence type="predicted"/>
<gene>
    <name evidence="2" type="ORF">CNECB9_5490011</name>
</gene>
<feature type="compositionally biased region" description="Polar residues" evidence="1">
    <location>
        <begin position="12"/>
        <end position="23"/>
    </location>
</feature>
<evidence type="ECO:0000256" key="1">
    <source>
        <dbReference type="SAM" id="MobiDB-lite"/>
    </source>
</evidence>
<sequence>MLTAHPSPAATRLSSGSVASNSNRCAASTPIWRRYRSTCWPMTERCVYRISGRSPTRSARSCALDNGSTWLPLGNTATQLSENRSRWAMRASATGTSVQIARSSSRPSSWAFRPGVRPDHSCICLADPDSPRINAGPNVAAKESTQPSRIWAWSSRTRLRNSSSTCRASASRRSAISSRMFPARVGLAGRTSLSKSWLPYSTSSERIIWLTALWLTPSRCAASAMEPDSQTAMKTWSACRSGTRARRRVGEIAEGMGADLAMCLPATGSGVGHYNLSKSKLFYKYLFN</sequence>
<accession>A0A1K0JKZ2</accession>
<organism evidence="2">
    <name type="scientific">Cupriavidus necator</name>
    <name type="common">Alcaligenes eutrophus</name>
    <name type="synonym">Ralstonia eutropha</name>
    <dbReference type="NCBI Taxonomy" id="106590"/>
    <lineage>
        <taxon>Bacteria</taxon>
        <taxon>Pseudomonadati</taxon>
        <taxon>Pseudomonadota</taxon>
        <taxon>Betaproteobacteria</taxon>
        <taxon>Burkholderiales</taxon>
        <taxon>Burkholderiaceae</taxon>
        <taxon>Cupriavidus</taxon>
    </lineage>
</organism>
<feature type="region of interest" description="Disordered" evidence="1">
    <location>
        <begin position="1"/>
        <end position="23"/>
    </location>
</feature>
<name>A0A1K0JKZ2_CUPNE</name>
<dbReference type="AlphaFoldDB" id="A0A1K0JKZ2"/>
<reference evidence="2" key="1">
    <citation type="submission" date="2016-09" db="EMBL/GenBank/DDBJ databases">
        <authorList>
            <person name="Capua I."/>
            <person name="De Benedictis P."/>
            <person name="Joannis T."/>
            <person name="Lombin L.H."/>
            <person name="Cattoli G."/>
        </authorList>
    </citation>
    <scope>NUCLEOTIDE SEQUENCE</scope>
    <source>
        <strain evidence="2">B9</strain>
    </source>
</reference>
<protein>
    <submittedName>
        <fullName evidence="2">Uncharacterized protein</fullName>
    </submittedName>
</protein>
<evidence type="ECO:0000313" key="2">
    <source>
        <dbReference type="EMBL" id="SCU98605.1"/>
    </source>
</evidence>